<accession>A0A127M6L4</accession>
<dbReference type="Proteomes" id="UP000074119">
    <property type="component" value="Chromosome"/>
</dbReference>
<dbReference type="InterPro" id="IPR043128">
    <property type="entry name" value="Rev_trsase/Diguanyl_cyclase"/>
</dbReference>
<sequence length="317" mass="35756">MKSPDLPQNEKSRLAALSALNILDTPPEDRFDRLTQMTKQILNVPVAVISLVDENRQWFKSCIGLDASETPRDISFCGHAINGDDLFIIPDASQDERFADNPLVENDPKIRFYAGCPLKALDGSKLGTLCIIDQQPRHLSAEQQHTLKNFGAIVERELYAIHYATRDILTNINNRDGFILLGQQQIRVAERQKTPMTAIFLELRTSFFDNDLNINMDNVIRLFSDNVTATLRDADIFARLNERRFVVLLNNASATQAPEFIERLKKICQQAYSNGDKAAPFTAVNVEVNTFTHVAVETLIAEGEQLLNDKIKQRGLK</sequence>
<dbReference type="Gene3D" id="3.30.70.270">
    <property type="match status" value="1"/>
</dbReference>
<dbReference type="Pfam" id="PF01590">
    <property type="entry name" value="GAF"/>
    <property type="match status" value="1"/>
</dbReference>
<protein>
    <recommendedName>
        <fullName evidence="5">GGDEF domain-containing protein</fullName>
    </recommendedName>
</protein>
<dbReference type="SMART" id="SM00065">
    <property type="entry name" value="GAF"/>
    <property type="match status" value="1"/>
</dbReference>
<name>A0A127M6L4_9GAMM</name>
<dbReference type="PANTHER" id="PTHR43102:SF2">
    <property type="entry name" value="GAF DOMAIN-CONTAINING PROTEIN"/>
    <property type="match status" value="1"/>
</dbReference>
<organism evidence="3 4">
    <name type="scientific">Zhongshania aliphaticivorans</name>
    <dbReference type="NCBI Taxonomy" id="1470434"/>
    <lineage>
        <taxon>Bacteria</taxon>
        <taxon>Pseudomonadati</taxon>
        <taxon>Pseudomonadota</taxon>
        <taxon>Gammaproteobacteria</taxon>
        <taxon>Cellvibrionales</taxon>
        <taxon>Spongiibacteraceae</taxon>
        <taxon>Zhongshania</taxon>
    </lineage>
</organism>
<evidence type="ECO:0000259" key="1">
    <source>
        <dbReference type="SMART" id="SM00065"/>
    </source>
</evidence>
<dbReference type="InterPro" id="IPR029016">
    <property type="entry name" value="GAF-like_dom_sf"/>
</dbReference>
<dbReference type="Pfam" id="PF00990">
    <property type="entry name" value="GGDEF"/>
    <property type="match status" value="1"/>
</dbReference>
<evidence type="ECO:0008006" key="5">
    <source>
        <dbReference type="Google" id="ProtNLM"/>
    </source>
</evidence>
<dbReference type="STRING" id="1470434.AZF00_11340"/>
<dbReference type="SUPFAM" id="SSF55781">
    <property type="entry name" value="GAF domain-like"/>
    <property type="match status" value="1"/>
</dbReference>
<dbReference type="InterPro" id="IPR029787">
    <property type="entry name" value="Nucleotide_cyclase"/>
</dbReference>
<feature type="domain" description="GAF" evidence="1">
    <location>
        <begin position="26"/>
        <end position="168"/>
    </location>
</feature>
<reference evidence="3 4" key="1">
    <citation type="submission" date="2015-12" db="EMBL/GenBank/DDBJ databases">
        <authorList>
            <person name="Shamseldin A."/>
            <person name="Moawad H."/>
            <person name="Abd El-Rahim W.M."/>
            <person name="Sadowsky M.J."/>
        </authorList>
    </citation>
    <scope>NUCLEOTIDE SEQUENCE [LARGE SCALE GENOMIC DNA]</scope>
    <source>
        <strain evidence="3 4">SM2</strain>
    </source>
</reference>
<gene>
    <name evidence="3" type="ORF">AZF00_11340</name>
</gene>
<evidence type="ECO:0000313" key="4">
    <source>
        <dbReference type="Proteomes" id="UP000074119"/>
    </source>
</evidence>
<dbReference type="SMART" id="SM00267">
    <property type="entry name" value="GGDEF"/>
    <property type="match status" value="1"/>
</dbReference>
<evidence type="ECO:0000313" key="3">
    <source>
        <dbReference type="EMBL" id="AMO68857.1"/>
    </source>
</evidence>
<dbReference type="EMBL" id="CP014544">
    <property type="protein sequence ID" value="AMO68857.1"/>
    <property type="molecule type" value="Genomic_DNA"/>
</dbReference>
<dbReference type="SUPFAM" id="SSF55073">
    <property type="entry name" value="Nucleotide cyclase"/>
    <property type="match status" value="1"/>
</dbReference>
<dbReference type="AlphaFoldDB" id="A0A127M6L4"/>
<feature type="domain" description="GGDEF" evidence="2">
    <location>
        <begin position="152"/>
        <end position="314"/>
    </location>
</feature>
<dbReference type="KEGG" id="zal:AZF00_11340"/>
<dbReference type="RefSeq" id="WP_008249296.1">
    <property type="nucleotide sequence ID" value="NZ_CP014544.1"/>
</dbReference>
<dbReference type="PANTHER" id="PTHR43102">
    <property type="entry name" value="SLR1143 PROTEIN"/>
    <property type="match status" value="1"/>
</dbReference>
<dbReference type="InterPro" id="IPR000160">
    <property type="entry name" value="GGDEF_dom"/>
</dbReference>
<dbReference type="Gene3D" id="3.30.450.40">
    <property type="match status" value="1"/>
</dbReference>
<dbReference type="InterPro" id="IPR003018">
    <property type="entry name" value="GAF"/>
</dbReference>
<proteinExistence type="predicted"/>
<evidence type="ECO:0000259" key="2">
    <source>
        <dbReference type="SMART" id="SM00267"/>
    </source>
</evidence>